<feature type="compositionally biased region" description="Polar residues" evidence="8">
    <location>
        <begin position="328"/>
        <end position="340"/>
    </location>
</feature>
<dbReference type="GO" id="GO:0008168">
    <property type="term" value="F:methyltransferase activity"/>
    <property type="evidence" value="ECO:0007669"/>
    <property type="project" value="InterPro"/>
</dbReference>
<dbReference type="InterPro" id="IPR029063">
    <property type="entry name" value="SAM-dependent_MTases_sf"/>
</dbReference>
<name>A0A9P8REZ2_9PEZI</name>
<protein>
    <submittedName>
        <fullName evidence="9">Mitochondrial small ribosomal subunit Rsm22-domain-containing protein</fullName>
    </submittedName>
</protein>
<keyword evidence="6" id="KW-0496">Mitochondrion</keyword>
<feature type="compositionally biased region" description="Basic residues" evidence="8">
    <location>
        <begin position="809"/>
        <end position="818"/>
    </location>
</feature>
<evidence type="ECO:0000256" key="7">
    <source>
        <dbReference type="ARBA" id="ARBA00045681"/>
    </source>
</evidence>
<proteinExistence type="predicted"/>
<dbReference type="GO" id="GO:0051536">
    <property type="term" value="F:iron-sulfur cluster binding"/>
    <property type="evidence" value="ECO:0007669"/>
    <property type="project" value="UniProtKB-KW"/>
</dbReference>
<evidence type="ECO:0000313" key="10">
    <source>
        <dbReference type="Proteomes" id="UP000758603"/>
    </source>
</evidence>
<comment type="function">
    <text evidence="7">Mitochondrial ribosome (mitoribosome) assembly factor. Binds at the interface of the head and body domains of the mitochondrial small ribosomal subunit (mt-SSU), occluding the mRNA channel and preventing compaction of the head domain towards the body. Probable inactive methyltransferase: retains the characteristic folding and ability to bind S-adenosyl-L-methionine, but it probably lost its methyltransferase activity.</text>
</comment>
<keyword evidence="3" id="KW-0809">Transit peptide</keyword>
<feature type="region of interest" description="Disordered" evidence="8">
    <location>
        <begin position="27"/>
        <end position="77"/>
    </location>
</feature>
<dbReference type="InterPro" id="IPR052571">
    <property type="entry name" value="Mt_RNA_Methyltransferase"/>
</dbReference>
<dbReference type="GO" id="GO:0003735">
    <property type="term" value="F:structural constituent of ribosome"/>
    <property type="evidence" value="ECO:0007669"/>
    <property type="project" value="TreeGrafter"/>
</dbReference>
<dbReference type="PANTHER" id="PTHR13184:SF5">
    <property type="entry name" value="METHYLTRANSFERASE-LIKE PROTEIN 17, MITOCHONDRIAL"/>
    <property type="match status" value="1"/>
</dbReference>
<feature type="region of interest" description="Disordered" evidence="8">
    <location>
        <begin position="224"/>
        <end position="257"/>
    </location>
</feature>
<keyword evidence="2" id="KW-0479">Metal-binding</keyword>
<comment type="subcellular location">
    <subcellularLocation>
        <location evidence="1">Mitochondrion</location>
    </subcellularLocation>
</comment>
<organism evidence="9 10">
    <name type="scientific">Truncatella angustata</name>
    <dbReference type="NCBI Taxonomy" id="152316"/>
    <lineage>
        <taxon>Eukaryota</taxon>
        <taxon>Fungi</taxon>
        <taxon>Dikarya</taxon>
        <taxon>Ascomycota</taxon>
        <taxon>Pezizomycotina</taxon>
        <taxon>Sordariomycetes</taxon>
        <taxon>Xylariomycetidae</taxon>
        <taxon>Amphisphaeriales</taxon>
        <taxon>Sporocadaceae</taxon>
        <taxon>Truncatella</taxon>
    </lineage>
</organism>
<evidence type="ECO:0000256" key="1">
    <source>
        <dbReference type="ARBA" id="ARBA00004173"/>
    </source>
</evidence>
<evidence type="ECO:0000256" key="2">
    <source>
        <dbReference type="ARBA" id="ARBA00022723"/>
    </source>
</evidence>
<dbReference type="SUPFAM" id="SSF53335">
    <property type="entry name" value="S-adenosyl-L-methionine-dependent methyltransferases"/>
    <property type="match status" value="1"/>
</dbReference>
<gene>
    <name evidence="9" type="ORF">BKA67DRAFT_587540</name>
</gene>
<feature type="region of interest" description="Disordered" evidence="8">
    <location>
        <begin position="166"/>
        <end position="189"/>
    </location>
</feature>
<keyword evidence="5" id="KW-0411">Iron-sulfur</keyword>
<dbReference type="PANTHER" id="PTHR13184">
    <property type="entry name" value="37S RIBOSOMAL PROTEIN S22"/>
    <property type="match status" value="1"/>
</dbReference>
<dbReference type="EMBL" id="JAGPXC010000013">
    <property type="protein sequence ID" value="KAH6643367.1"/>
    <property type="molecule type" value="Genomic_DNA"/>
</dbReference>
<feature type="compositionally biased region" description="Acidic residues" evidence="8">
    <location>
        <begin position="170"/>
        <end position="189"/>
    </location>
</feature>
<dbReference type="GO" id="GO:0046872">
    <property type="term" value="F:metal ion binding"/>
    <property type="evidence" value="ECO:0007669"/>
    <property type="project" value="UniProtKB-KW"/>
</dbReference>
<reference evidence="9" key="1">
    <citation type="journal article" date="2021" name="Nat. Commun.">
        <title>Genetic determinants of endophytism in the Arabidopsis root mycobiome.</title>
        <authorList>
            <person name="Mesny F."/>
            <person name="Miyauchi S."/>
            <person name="Thiergart T."/>
            <person name="Pickel B."/>
            <person name="Atanasova L."/>
            <person name="Karlsson M."/>
            <person name="Huettel B."/>
            <person name="Barry K.W."/>
            <person name="Haridas S."/>
            <person name="Chen C."/>
            <person name="Bauer D."/>
            <person name="Andreopoulos W."/>
            <person name="Pangilinan J."/>
            <person name="LaButti K."/>
            <person name="Riley R."/>
            <person name="Lipzen A."/>
            <person name="Clum A."/>
            <person name="Drula E."/>
            <person name="Henrissat B."/>
            <person name="Kohler A."/>
            <person name="Grigoriev I.V."/>
            <person name="Martin F.M."/>
            <person name="Hacquard S."/>
        </authorList>
    </citation>
    <scope>NUCLEOTIDE SEQUENCE</scope>
    <source>
        <strain evidence="9">MPI-SDFR-AT-0073</strain>
    </source>
</reference>
<dbReference type="GeneID" id="70133218"/>
<feature type="compositionally biased region" description="Polar residues" evidence="8">
    <location>
        <begin position="27"/>
        <end position="43"/>
    </location>
</feature>
<dbReference type="GO" id="GO:0005763">
    <property type="term" value="C:mitochondrial small ribosomal subunit"/>
    <property type="evidence" value="ECO:0007669"/>
    <property type="project" value="TreeGrafter"/>
</dbReference>
<feature type="region of interest" description="Disordered" evidence="8">
    <location>
        <begin position="783"/>
        <end position="827"/>
    </location>
</feature>
<keyword evidence="10" id="KW-1185">Reference proteome</keyword>
<sequence length="827" mass="92429">MLSATKVQRACPSCRAQLLSLFENGFTSNATRPRRSPASNLLSRQPPVASKSRPFSTARRSLQDAHAETTPSVPQTPEEIELIVRQTRRQFGATLPKGYLNDAEYRLYTRFYGPPLRETSPEDVGMPIEQALLQETHKYILVKNKNMLLKENEDGDLEEVDYHVPQLPESESEPLEGEQESLEVAEDEDMPSDAGIDYIKAVAKNHREFDALMKLQRDFEKASLRPADQEAIEEDEEHEEQQEDVDEEEEPEEDEGEPDARFMLEEFPDGDRVHVLSEMGQWRTNPSTLHLPKAEFVMPIDALLGRTDVKHIREAAESVYGGKGLPHSVSTPHSGKTSGQKPIPVEAAQSKMSEIDADAYIATNLPGMYASTMGVLVEIRKRMGPHWLQGLLRRGDGEGPRVLDVGTGGAALAAWERVLQTEWDLLHGATTGKGMMGPPGKKTVVVGSDRLRSRVSRFLHNTQFLPRLPDYLHSGHHPDKMDDSELPAPRKSFDVIIASHQLMPIKEDHKRKTFIDNLWEMLSPEGGILIVLEKGHPRGFEAVANVRQRLLDEFIETSTSDPQPDALEPETRRIREPGMIIAPCTNHKKCPMYMTPGLAHGRKDFCHFSQRFIRPPFLQKVLDASHRNHQDIDFSFVAIQRGVTPSSPTPLPTRLGRDATDAAFEGYENAEEPPNPLSLPRAVMPPLKRTGHVTFDMCTPAGTIERWTVPKSFSRQAYRDARKAQWGDLWALGAKTRVVRPIRLGKGGIAPNDGGVRARRAAEADKAKVKTVNLSPDASGVFKANEKGGVSPSNLLGGRGRVPEERRTKGGKKVRQRRIRDVLNEED</sequence>
<dbReference type="Pfam" id="PF09243">
    <property type="entry name" value="Rsm22"/>
    <property type="match status" value="1"/>
</dbReference>
<evidence type="ECO:0000313" key="9">
    <source>
        <dbReference type="EMBL" id="KAH6643367.1"/>
    </source>
</evidence>
<evidence type="ECO:0000256" key="6">
    <source>
        <dbReference type="ARBA" id="ARBA00023128"/>
    </source>
</evidence>
<dbReference type="InterPro" id="IPR015324">
    <property type="entry name" value="Ribosomal_Rsm22-like"/>
</dbReference>
<dbReference type="Proteomes" id="UP000758603">
    <property type="component" value="Unassembled WGS sequence"/>
</dbReference>
<feature type="region of interest" description="Disordered" evidence="8">
    <location>
        <begin position="323"/>
        <end position="342"/>
    </location>
</feature>
<dbReference type="GO" id="GO:0006412">
    <property type="term" value="P:translation"/>
    <property type="evidence" value="ECO:0007669"/>
    <property type="project" value="InterPro"/>
</dbReference>
<evidence type="ECO:0000256" key="8">
    <source>
        <dbReference type="SAM" id="MobiDB-lite"/>
    </source>
</evidence>
<dbReference type="AlphaFoldDB" id="A0A9P8REZ2"/>
<feature type="compositionally biased region" description="Acidic residues" evidence="8">
    <location>
        <begin position="230"/>
        <end position="257"/>
    </location>
</feature>
<accession>A0A9P8REZ2</accession>
<evidence type="ECO:0000256" key="5">
    <source>
        <dbReference type="ARBA" id="ARBA00023014"/>
    </source>
</evidence>
<dbReference type="OrthoDB" id="421327at2759"/>
<dbReference type="Gene3D" id="3.40.50.150">
    <property type="entry name" value="Vaccinia Virus protein VP39"/>
    <property type="match status" value="1"/>
</dbReference>
<keyword evidence="4" id="KW-0408">Iron</keyword>
<dbReference type="RefSeq" id="XP_045951297.1">
    <property type="nucleotide sequence ID" value="XM_046104327.1"/>
</dbReference>
<evidence type="ECO:0000256" key="3">
    <source>
        <dbReference type="ARBA" id="ARBA00022946"/>
    </source>
</evidence>
<comment type="caution">
    <text evidence="9">The sequence shown here is derived from an EMBL/GenBank/DDBJ whole genome shotgun (WGS) entry which is preliminary data.</text>
</comment>
<evidence type="ECO:0000256" key="4">
    <source>
        <dbReference type="ARBA" id="ARBA00023004"/>
    </source>
</evidence>